<dbReference type="Gene3D" id="1.10.443.10">
    <property type="entry name" value="Intergrase catalytic core"/>
    <property type="match status" value="1"/>
</dbReference>
<dbReference type="PANTHER" id="PTHR35617">
    <property type="entry name" value="PHAGE_INTEGRASE DOMAIN-CONTAINING PROTEIN"/>
    <property type="match status" value="1"/>
</dbReference>
<reference evidence="2" key="1">
    <citation type="submission" date="2021-06" db="EMBL/GenBank/DDBJ databases">
        <authorList>
            <person name="Kallberg Y."/>
            <person name="Tangrot J."/>
            <person name="Rosling A."/>
        </authorList>
    </citation>
    <scope>NUCLEOTIDE SEQUENCE</scope>
    <source>
        <strain evidence="2">UK204</strain>
    </source>
</reference>
<gene>
    <name evidence="2" type="ORF">FCALED_LOCUS76</name>
</gene>
<comment type="caution">
    <text evidence="2">The sequence shown here is derived from an EMBL/GenBank/DDBJ whole genome shotgun (WGS) entry which is preliminary data.</text>
</comment>
<dbReference type="OrthoDB" id="2438827at2759"/>
<dbReference type="AlphaFoldDB" id="A0A9N8YNL6"/>
<accession>A0A9N8YNL6</accession>
<protein>
    <submittedName>
        <fullName evidence="2">10656_t:CDS:1</fullName>
    </submittedName>
</protein>
<dbReference type="SUPFAM" id="SSF56349">
    <property type="entry name" value="DNA breaking-rejoining enzymes"/>
    <property type="match status" value="1"/>
</dbReference>
<dbReference type="GO" id="GO:0003677">
    <property type="term" value="F:DNA binding"/>
    <property type="evidence" value="ECO:0007669"/>
    <property type="project" value="InterPro"/>
</dbReference>
<dbReference type="InterPro" id="IPR013762">
    <property type="entry name" value="Integrase-like_cat_sf"/>
</dbReference>
<evidence type="ECO:0000313" key="2">
    <source>
        <dbReference type="EMBL" id="CAG8436131.1"/>
    </source>
</evidence>
<dbReference type="GO" id="GO:0015074">
    <property type="term" value="P:DNA integration"/>
    <property type="evidence" value="ECO:0007669"/>
    <property type="project" value="InterPro"/>
</dbReference>
<dbReference type="Proteomes" id="UP000789570">
    <property type="component" value="Unassembled WGS sequence"/>
</dbReference>
<dbReference type="InterPro" id="IPR011010">
    <property type="entry name" value="DNA_brk_join_enz"/>
</dbReference>
<keyword evidence="3" id="KW-1185">Reference proteome</keyword>
<evidence type="ECO:0000256" key="1">
    <source>
        <dbReference type="ARBA" id="ARBA00023172"/>
    </source>
</evidence>
<proteinExistence type="predicted"/>
<keyword evidence="1" id="KW-0233">DNA recombination</keyword>
<evidence type="ECO:0000313" key="3">
    <source>
        <dbReference type="Proteomes" id="UP000789570"/>
    </source>
</evidence>
<dbReference type="PANTHER" id="PTHR35617:SF3">
    <property type="entry name" value="CORE-BINDING (CB) DOMAIN-CONTAINING PROTEIN"/>
    <property type="match status" value="1"/>
</dbReference>
<sequence length="218" mass="24712">MHAIHIKNPPLTHSDEPIDITPSLDYIKEMGDNLSMTIRDLTIKTSFLLALVTASRPSDLRKVNLTTMKDLNTSYSKSHSLTTSKSPTKKIYVGRYNDDPFLCPYNALQFLLSRTRSWRDNQKKQEALFLITKPPHTPAATDTIAGWIKTVIKMSAKDMRSLSAFFLQNAGGDISTILALGNWFSNTTYQRFYQRGIKLMLERNQVSKLILDSATTHN</sequence>
<dbReference type="EMBL" id="CAJVPQ010000005">
    <property type="protein sequence ID" value="CAG8436131.1"/>
    <property type="molecule type" value="Genomic_DNA"/>
</dbReference>
<organism evidence="2 3">
    <name type="scientific">Funneliformis caledonium</name>
    <dbReference type="NCBI Taxonomy" id="1117310"/>
    <lineage>
        <taxon>Eukaryota</taxon>
        <taxon>Fungi</taxon>
        <taxon>Fungi incertae sedis</taxon>
        <taxon>Mucoromycota</taxon>
        <taxon>Glomeromycotina</taxon>
        <taxon>Glomeromycetes</taxon>
        <taxon>Glomerales</taxon>
        <taxon>Glomeraceae</taxon>
        <taxon>Funneliformis</taxon>
    </lineage>
</organism>
<dbReference type="GO" id="GO:0006310">
    <property type="term" value="P:DNA recombination"/>
    <property type="evidence" value="ECO:0007669"/>
    <property type="project" value="UniProtKB-KW"/>
</dbReference>
<name>A0A9N8YNL6_9GLOM</name>